<dbReference type="InterPro" id="IPR036397">
    <property type="entry name" value="RNaseH_sf"/>
</dbReference>
<proteinExistence type="predicted"/>
<evidence type="ECO:0000259" key="1">
    <source>
        <dbReference type="PROSITE" id="PS50994"/>
    </source>
</evidence>
<dbReference type="InterPro" id="IPR025948">
    <property type="entry name" value="HTH-like_dom"/>
</dbReference>
<dbReference type="InterPro" id="IPR012337">
    <property type="entry name" value="RNaseH-like_sf"/>
</dbReference>
<keyword evidence="3" id="KW-1185">Reference proteome</keyword>
<gene>
    <name evidence="2" type="ORF">AKL02_014975</name>
</gene>
<dbReference type="EMBL" id="CP053562">
    <property type="protein sequence ID" value="QPZ92059.1"/>
    <property type="molecule type" value="Genomic_DNA"/>
</dbReference>
<evidence type="ECO:0000313" key="3">
    <source>
        <dbReference type="Proteomes" id="UP000192422"/>
    </source>
</evidence>
<dbReference type="RefSeq" id="WP_108722452.1">
    <property type="nucleotide sequence ID" value="NZ_CP053562.1"/>
</dbReference>
<organism evidence="2 3">
    <name type="scientific">Thioclava electrotropha</name>
    <dbReference type="NCBI Taxonomy" id="1549850"/>
    <lineage>
        <taxon>Bacteria</taxon>
        <taxon>Pseudomonadati</taxon>
        <taxon>Pseudomonadota</taxon>
        <taxon>Alphaproteobacteria</taxon>
        <taxon>Rhodobacterales</taxon>
        <taxon>Paracoccaceae</taxon>
        <taxon>Thioclava</taxon>
    </lineage>
</organism>
<dbReference type="Pfam" id="PF13276">
    <property type="entry name" value="HTH_21"/>
    <property type="match status" value="1"/>
</dbReference>
<reference evidence="2 3" key="1">
    <citation type="submission" date="2020-05" db="EMBL/GenBank/DDBJ databases">
        <title>Thioclava electrotropha strain Elox9 finished genome.</title>
        <authorList>
            <person name="Rowe A.R."/>
            <person name="Wilbanks E.G."/>
        </authorList>
    </citation>
    <scope>NUCLEOTIDE SEQUENCE [LARGE SCALE GENOMIC DNA]</scope>
    <source>
        <strain evidence="2 3">Elox9</strain>
    </source>
</reference>
<protein>
    <submittedName>
        <fullName evidence="2">IS3 family transposase</fullName>
    </submittedName>
</protein>
<dbReference type="PANTHER" id="PTHR47515:SF1">
    <property type="entry name" value="BLR2054 PROTEIN"/>
    <property type="match status" value="1"/>
</dbReference>
<evidence type="ECO:0000313" key="2">
    <source>
        <dbReference type="EMBL" id="QPZ92059.1"/>
    </source>
</evidence>
<name>A0ABX6YW31_9RHOB</name>
<dbReference type="PANTHER" id="PTHR47515">
    <property type="entry name" value="LOW CALCIUM RESPONSE LOCUS PROTEIN T"/>
    <property type="match status" value="1"/>
</dbReference>
<dbReference type="InterPro" id="IPR001584">
    <property type="entry name" value="Integrase_cat-core"/>
</dbReference>
<dbReference type="InterPro" id="IPR048020">
    <property type="entry name" value="Transpos_IS3"/>
</dbReference>
<dbReference type="InterPro" id="IPR009057">
    <property type="entry name" value="Homeodomain-like_sf"/>
</dbReference>
<feature type="domain" description="Integrase catalytic" evidence="1">
    <location>
        <begin position="198"/>
        <end position="359"/>
    </location>
</feature>
<dbReference type="Pfam" id="PF13683">
    <property type="entry name" value="rve_3"/>
    <property type="match status" value="1"/>
</dbReference>
<dbReference type="InterPro" id="IPR002514">
    <property type="entry name" value="Transposase_8"/>
</dbReference>
<dbReference type="Gene3D" id="3.30.420.10">
    <property type="entry name" value="Ribonuclease H-like superfamily/Ribonuclease H"/>
    <property type="match status" value="1"/>
</dbReference>
<sequence>MRKSRFTEAQIIGMIKEQEAGMATADVCRRHGLSPATFYKFKAKYGGMELSEAARLKALEDENAKLKRLLADTMLDNVVLKDLPGKELTTLTRRREAALRAMRDHDISQRRACQLIGVDPKTVRRTRPPDCPEIREEMKEIAGKRRRFGYRRIGILLERKGMTMNHKKLYRLYREEGLSVKRRRGRKRARGSRTPMPAAAHPNARWSLDFLADSFGASRKFRILAVIDDCCRENLCLVADTSISGTRVARELDALLRIYGKPACIVSDNGTEFNSRAILRWADQNAIPWHYIDPGKPQQNAFIESFNGSLRDELLNEEIFDTLDDARRKLALWRYDYNAVRPHSSLGNQTPLEARRTLEQFEGSAPGALAHSNRADYQSQTCRLSL</sequence>
<dbReference type="Pfam" id="PF01527">
    <property type="entry name" value="HTH_Tnp_1"/>
    <property type="match status" value="1"/>
</dbReference>
<dbReference type="SUPFAM" id="SSF46689">
    <property type="entry name" value="Homeodomain-like"/>
    <property type="match status" value="1"/>
</dbReference>
<dbReference type="PROSITE" id="PS50994">
    <property type="entry name" value="INTEGRASE"/>
    <property type="match status" value="1"/>
</dbReference>
<dbReference type="NCBIfam" id="NF033516">
    <property type="entry name" value="transpos_IS3"/>
    <property type="match status" value="1"/>
</dbReference>
<dbReference type="Proteomes" id="UP000192422">
    <property type="component" value="Chromosome"/>
</dbReference>
<accession>A0ABX6YW31</accession>
<dbReference type="SUPFAM" id="SSF53098">
    <property type="entry name" value="Ribonuclease H-like"/>
    <property type="match status" value="1"/>
</dbReference>